<dbReference type="EMBL" id="KV417331">
    <property type="protein sequence ID" value="KZO90982.1"/>
    <property type="molecule type" value="Genomic_DNA"/>
</dbReference>
<organism evidence="1 2">
    <name type="scientific">Calocera viscosa (strain TUFC12733)</name>
    <dbReference type="NCBI Taxonomy" id="1330018"/>
    <lineage>
        <taxon>Eukaryota</taxon>
        <taxon>Fungi</taxon>
        <taxon>Dikarya</taxon>
        <taxon>Basidiomycota</taxon>
        <taxon>Agaricomycotina</taxon>
        <taxon>Dacrymycetes</taxon>
        <taxon>Dacrymycetales</taxon>
        <taxon>Dacrymycetaceae</taxon>
        <taxon>Calocera</taxon>
    </lineage>
</organism>
<protein>
    <submittedName>
        <fullName evidence="1">Uncharacterized protein</fullName>
    </submittedName>
</protein>
<reference evidence="1 2" key="1">
    <citation type="journal article" date="2016" name="Mol. Biol. Evol.">
        <title>Comparative Genomics of Early-Diverging Mushroom-Forming Fungi Provides Insights into the Origins of Lignocellulose Decay Capabilities.</title>
        <authorList>
            <person name="Nagy L.G."/>
            <person name="Riley R."/>
            <person name="Tritt A."/>
            <person name="Adam C."/>
            <person name="Daum C."/>
            <person name="Floudas D."/>
            <person name="Sun H."/>
            <person name="Yadav J.S."/>
            <person name="Pangilinan J."/>
            <person name="Larsson K.H."/>
            <person name="Matsuura K."/>
            <person name="Barry K."/>
            <person name="Labutti K."/>
            <person name="Kuo R."/>
            <person name="Ohm R.A."/>
            <person name="Bhattacharya S.S."/>
            <person name="Shirouzu T."/>
            <person name="Yoshinaga Y."/>
            <person name="Martin F.M."/>
            <person name="Grigoriev I.V."/>
            <person name="Hibbett D.S."/>
        </authorList>
    </citation>
    <scope>NUCLEOTIDE SEQUENCE [LARGE SCALE GENOMIC DNA]</scope>
    <source>
        <strain evidence="1 2">TUFC12733</strain>
    </source>
</reference>
<proteinExistence type="predicted"/>
<gene>
    <name evidence="1" type="ORF">CALVIDRAFT_371672</name>
</gene>
<keyword evidence="2" id="KW-1185">Reference proteome</keyword>
<accession>A0A167GWH7</accession>
<evidence type="ECO:0000313" key="2">
    <source>
        <dbReference type="Proteomes" id="UP000076738"/>
    </source>
</evidence>
<sequence length="248" mass="27468">MCACIDISSVLRTKDPENGCQVDLLRRLNTSMKSPLRTGDKALPATICNLQFYAAHLLSSIAVSPNSRTVPVCRTLGRKNPGRARLNSADDVPFDARVREPSCLTGHTPPAMRLIDRLLGVCHLDLANCDGEDQDACRENRDLGGEGASEFLELFCARTGQARNDLSTLHDRRLHLMHFVSNRMSERNWDEGAEVKDGLGSRVRAACTLSLFPSADVRRDFPYDRPKCPAIRAGHAHRPLRARLPGRT</sequence>
<name>A0A167GWH7_CALVF</name>
<evidence type="ECO:0000313" key="1">
    <source>
        <dbReference type="EMBL" id="KZO90982.1"/>
    </source>
</evidence>
<dbReference type="AlphaFoldDB" id="A0A167GWH7"/>
<dbReference type="Proteomes" id="UP000076738">
    <property type="component" value="Unassembled WGS sequence"/>
</dbReference>